<keyword evidence="2" id="KW-0813">Transport</keyword>
<feature type="chain" id="PRO_5046236393" evidence="4">
    <location>
        <begin position="21"/>
        <end position="534"/>
    </location>
</feature>
<protein>
    <submittedName>
        <fullName evidence="6">ABC transporter substrate-binding protein</fullName>
    </submittedName>
</protein>
<comment type="similarity">
    <text evidence="1">Belongs to the bacterial solute-binding protein 5 family.</text>
</comment>
<keyword evidence="7" id="KW-1185">Reference proteome</keyword>
<feature type="signal peptide" evidence="4">
    <location>
        <begin position="1"/>
        <end position="20"/>
    </location>
</feature>
<dbReference type="Gene3D" id="3.10.105.10">
    <property type="entry name" value="Dipeptide-binding Protein, Domain 3"/>
    <property type="match status" value="1"/>
</dbReference>
<dbReference type="SUPFAM" id="SSF53850">
    <property type="entry name" value="Periplasmic binding protein-like II"/>
    <property type="match status" value="1"/>
</dbReference>
<evidence type="ECO:0000256" key="1">
    <source>
        <dbReference type="ARBA" id="ARBA00005695"/>
    </source>
</evidence>
<dbReference type="CDD" id="cd08518">
    <property type="entry name" value="PBP2_NikA_DppA_OppA_like_19"/>
    <property type="match status" value="1"/>
</dbReference>
<evidence type="ECO:0000313" key="6">
    <source>
        <dbReference type="EMBL" id="MDW0108439.1"/>
    </source>
</evidence>
<dbReference type="PANTHER" id="PTHR30290">
    <property type="entry name" value="PERIPLASMIC BINDING COMPONENT OF ABC TRANSPORTER"/>
    <property type="match status" value="1"/>
</dbReference>
<dbReference type="RefSeq" id="WP_317933629.1">
    <property type="nucleotide sequence ID" value="NZ_JAUBDH010000001.1"/>
</dbReference>
<organism evidence="6 7">
    <name type="scientific">Sporosarcina aquimarina</name>
    <dbReference type="NCBI Taxonomy" id="114975"/>
    <lineage>
        <taxon>Bacteria</taxon>
        <taxon>Bacillati</taxon>
        <taxon>Bacillota</taxon>
        <taxon>Bacilli</taxon>
        <taxon>Bacillales</taxon>
        <taxon>Caryophanaceae</taxon>
        <taxon>Sporosarcina</taxon>
    </lineage>
</organism>
<dbReference type="Pfam" id="PF00496">
    <property type="entry name" value="SBP_bac_5"/>
    <property type="match status" value="1"/>
</dbReference>
<dbReference type="Proteomes" id="UP001280629">
    <property type="component" value="Unassembled WGS sequence"/>
</dbReference>
<evidence type="ECO:0000256" key="3">
    <source>
        <dbReference type="ARBA" id="ARBA00022729"/>
    </source>
</evidence>
<evidence type="ECO:0000313" key="7">
    <source>
        <dbReference type="Proteomes" id="UP001280629"/>
    </source>
</evidence>
<sequence length="534" mass="59781">MKKKLFLLITLSVIASVIVACSNTEKALEKNSNTTKKNDSLTLAIGGEPEEGFDPTTGWGHYGSPLFQSTLVTFDKDFKVQNDLATSYNVSEDGKLWTIRIRDDVKFSDGEPLTAKDVAFTFETAKNSGSVVDLTNLEKVEEIDKSTITFTLREPNSTFLYSLATMGIVPEHAYDDSYRTHPIGSGPFELVQWNKGQQLIVQANPLYYGDKPYFKKLTFLFLSEDAAFAAAKSGQADIVSVTPSFAKQEVPNMSLVQLDSVDNRGIVLPYVPSGEKTADGDPIGNDVTADKAIRKALNIAINRQDLVDGVLEGFGTKAFTVADHLPWWNSETVIEDGNLEEAKKLLDAAGWKENKDGIRVKDGMEAALTLYYPADDQIRQSLSLAFSDAMKPLGIDITTKGENWNELVHVMYSNPVMMGWGSNSPLEMYNIYSSTTKGQDFYNTNYYSNPKVDEYMEKAMNSQDPNEANEYWKKAQWDGSTGFSAKGDTPWVWLLNMKHLYFVRDDLEIGPQKIQPHGHGWPMTDYISQWHWKK</sequence>
<comment type="caution">
    <text evidence="6">The sequence shown here is derived from an EMBL/GenBank/DDBJ whole genome shotgun (WGS) entry which is preliminary data.</text>
</comment>
<evidence type="ECO:0000256" key="2">
    <source>
        <dbReference type="ARBA" id="ARBA00022448"/>
    </source>
</evidence>
<keyword evidence="3 4" id="KW-0732">Signal</keyword>
<proteinExistence type="inferred from homology"/>
<dbReference type="PROSITE" id="PS51257">
    <property type="entry name" value="PROKAR_LIPOPROTEIN"/>
    <property type="match status" value="1"/>
</dbReference>
<dbReference type="PANTHER" id="PTHR30290:SF9">
    <property type="entry name" value="OLIGOPEPTIDE-BINDING PROTEIN APPA"/>
    <property type="match status" value="1"/>
</dbReference>
<dbReference type="InterPro" id="IPR039424">
    <property type="entry name" value="SBP_5"/>
</dbReference>
<dbReference type="InterPro" id="IPR000914">
    <property type="entry name" value="SBP_5_dom"/>
</dbReference>
<feature type="domain" description="Solute-binding protein family 5" evidence="5">
    <location>
        <begin position="79"/>
        <end position="438"/>
    </location>
</feature>
<dbReference type="EMBL" id="JAUBDH010000001">
    <property type="protein sequence ID" value="MDW0108439.1"/>
    <property type="molecule type" value="Genomic_DNA"/>
</dbReference>
<accession>A0ABU4FUP3</accession>
<dbReference type="Gene3D" id="3.40.190.10">
    <property type="entry name" value="Periplasmic binding protein-like II"/>
    <property type="match status" value="1"/>
</dbReference>
<evidence type="ECO:0000256" key="4">
    <source>
        <dbReference type="SAM" id="SignalP"/>
    </source>
</evidence>
<gene>
    <name evidence="6" type="ORF">QT716_00090</name>
</gene>
<name>A0ABU4FUP3_9BACL</name>
<dbReference type="InterPro" id="IPR030678">
    <property type="entry name" value="Peptide/Ni-bd"/>
</dbReference>
<evidence type="ECO:0000259" key="5">
    <source>
        <dbReference type="Pfam" id="PF00496"/>
    </source>
</evidence>
<dbReference type="PIRSF" id="PIRSF002741">
    <property type="entry name" value="MppA"/>
    <property type="match status" value="1"/>
</dbReference>
<reference evidence="6 7" key="1">
    <citation type="submission" date="2023-06" db="EMBL/GenBank/DDBJ databases">
        <title>Sporosarcina sp. nov., isolated from Korean traditional fermented seafood 'Jeotgal'.</title>
        <authorList>
            <person name="Yang A.-I."/>
            <person name="Shin N.-R."/>
        </authorList>
    </citation>
    <scope>NUCLEOTIDE SEQUENCE [LARGE SCALE GENOMIC DNA]</scope>
    <source>
        <strain evidence="6 7">KCTC3840</strain>
    </source>
</reference>